<dbReference type="PROSITE" id="PS50851">
    <property type="entry name" value="CHEW"/>
    <property type="match status" value="1"/>
</dbReference>
<gene>
    <name evidence="2" type="ORF">PUT78_15065</name>
</gene>
<name>A0ABT5TBB1_9RHOB</name>
<evidence type="ECO:0000313" key="2">
    <source>
        <dbReference type="EMBL" id="MDD7972418.1"/>
    </source>
</evidence>
<dbReference type="Pfam" id="PF01584">
    <property type="entry name" value="CheW"/>
    <property type="match status" value="1"/>
</dbReference>
<dbReference type="Gene3D" id="2.40.50.180">
    <property type="entry name" value="CheA-289, Domain 4"/>
    <property type="match status" value="1"/>
</dbReference>
<dbReference type="PANTHER" id="PTHR22617:SF23">
    <property type="entry name" value="CHEMOTAXIS PROTEIN CHEW"/>
    <property type="match status" value="1"/>
</dbReference>
<dbReference type="CDD" id="cd00732">
    <property type="entry name" value="CheW"/>
    <property type="match status" value="1"/>
</dbReference>
<comment type="caution">
    <text evidence="2">The sequence shown here is derived from an EMBL/GenBank/DDBJ whole genome shotgun (WGS) entry which is preliminary data.</text>
</comment>
<dbReference type="InterPro" id="IPR002545">
    <property type="entry name" value="CheW-lke_dom"/>
</dbReference>
<organism evidence="2 3">
    <name type="scientific">Roseinatronobacter alkalisoli</name>
    <dbReference type="NCBI Taxonomy" id="3028235"/>
    <lineage>
        <taxon>Bacteria</taxon>
        <taxon>Pseudomonadati</taxon>
        <taxon>Pseudomonadota</taxon>
        <taxon>Alphaproteobacteria</taxon>
        <taxon>Rhodobacterales</taxon>
        <taxon>Paracoccaceae</taxon>
        <taxon>Roseinatronobacter</taxon>
    </lineage>
</organism>
<dbReference type="Gene3D" id="2.30.30.40">
    <property type="entry name" value="SH3 Domains"/>
    <property type="match status" value="1"/>
</dbReference>
<keyword evidence="3" id="KW-1185">Reference proteome</keyword>
<dbReference type="SUPFAM" id="SSF50341">
    <property type="entry name" value="CheW-like"/>
    <property type="match status" value="1"/>
</dbReference>
<dbReference type="EMBL" id="JAQZSM010000015">
    <property type="protein sequence ID" value="MDD7972418.1"/>
    <property type="molecule type" value="Genomic_DNA"/>
</dbReference>
<feature type="domain" description="CheW-like" evidence="1">
    <location>
        <begin position="8"/>
        <end position="149"/>
    </location>
</feature>
<dbReference type="RefSeq" id="WP_274353091.1">
    <property type="nucleotide sequence ID" value="NZ_JAQZSM010000015.1"/>
</dbReference>
<dbReference type="PANTHER" id="PTHR22617">
    <property type="entry name" value="CHEMOTAXIS SENSOR HISTIDINE KINASE-RELATED"/>
    <property type="match status" value="1"/>
</dbReference>
<accession>A0ABT5TBB1</accession>
<dbReference type="Proteomes" id="UP001431784">
    <property type="component" value="Unassembled WGS sequence"/>
</dbReference>
<sequence>MSHNSAGKQDVVAFKLAEQDFCIDISLVREIRGWAPTTVLPHAPCYVKGVINLRGSVVTVVDLSARLGFGPSDPSQRHVVIIAFHEGRIVGLLADLVSDIVTINEENIQAVPDIASDPSREFITGMITFDDGRILRKIDLAQLLPAPQLASA</sequence>
<proteinExistence type="predicted"/>
<dbReference type="InterPro" id="IPR036061">
    <property type="entry name" value="CheW-like_dom_sf"/>
</dbReference>
<evidence type="ECO:0000313" key="3">
    <source>
        <dbReference type="Proteomes" id="UP001431784"/>
    </source>
</evidence>
<dbReference type="InterPro" id="IPR039315">
    <property type="entry name" value="CheW"/>
</dbReference>
<reference evidence="2" key="1">
    <citation type="submission" date="2023-02" db="EMBL/GenBank/DDBJ databases">
        <title>Description of Roseinatronobacter alkalisoli sp. nov., an alkaliphilic bacerium isolated from soda soil.</title>
        <authorList>
            <person name="Wei W."/>
        </authorList>
    </citation>
    <scope>NUCLEOTIDE SEQUENCE</scope>
    <source>
        <strain evidence="2">HJB301</strain>
    </source>
</reference>
<evidence type="ECO:0000259" key="1">
    <source>
        <dbReference type="PROSITE" id="PS50851"/>
    </source>
</evidence>
<dbReference type="SMART" id="SM00260">
    <property type="entry name" value="CheW"/>
    <property type="match status" value="1"/>
</dbReference>
<protein>
    <submittedName>
        <fullName evidence="2">Chemotaxis protein CheW</fullName>
    </submittedName>
</protein>